<dbReference type="Gene3D" id="2.70.98.10">
    <property type="match status" value="1"/>
</dbReference>
<proteinExistence type="predicted"/>
<dbReference type="GO" id="GO:0030246">
    <property type="term" value="F:carbohydrate binding"/>
    <property type="evidence" value="ECO:0007669"/>
    <property type="project" value="InterPro"/>
</dbReference>
<dbReference type="InterPro" id="IPR014718">
    <property type="entry name" value="GH-type_carb-bd"/>
</dbReference>
<evidence type="ECO:0000313" key="2">
    <source>
        <dbReference type="EMBL" id="TFB51664.1"/>
    </source>
</evidence>
<organism evidence="2 3">
    <name type="scientific">Cryobacterium tagatosivorans</name>
    <dbReference type="NCBI Taxonomy" id="1259199"/>
    <lineage>
        <taxon>Bacteria</taxon>
        <taxon>Bacillati</taxon>
        <taxon>Actinomycetota</taxon>
        <taxon>Actinomycetes</taxon>
        <taxon>Micrococcales</taxon>
        <taxon>Microbacteriaceae</taxon>
        <taxon>Cryobacterium</taxon>
    </lineage>
</organism>
<gene>
    <name evidence="2" type="ORF">E3O23_08130</name>
</gene>
<comment type="caution">
    <text evidence="2">The sequence shown here is derived from an EMBL/GenBank/DDBJ whole genome shotgun (WGS) entry which is preliminary data.</text>
</comment>
<feature type="compositionally biased region" description="Polar residues" evidence="1">
    <location>
        <begin position="1"/>
        <end position="19"/>
    </location>
</feature>
<feature type="region of interest" description="Disordered" evidence="1">
    <location>
        <begin position="1"/>
        <end position="25"/>
    </location>
</feature>
<keyword evidence="3" id="KW-1185">Reference proteome</keyword>
<reference evidence="2 3" key="1">
    <citation type="submission" date="2019-03" db="EMBL/GenBank/DDBJ databases">
        <title>Genomics of glacier-inhabiting Cryobacterium strains.</title>
        <authorList>
            <person name="Liu Q."/>
            <person name="Xin Y.-H."/>
        </authorList>
    </citation>
    <scope>NUCLEOTIDE SEQUENCE [LARGE SCALE GENOMIC DNA]</scope>
    <source>
        <strain evidence="2 3">Sr47</strain>
    </source>
</reference>
<evidence type="ECO:0000313" key="3">
    <source>
        <dbReference type="Proteomes" id="UP000297866"/>
    </source>
</evidence>
<accession>A0A4R8UG93</accession>
<dbReference type="EMBL" id="SOEZ01000040">
    <property type="protein sequence ID" value="TFB51664.1"/>
    <property type="molecule type" value="Genomic_DNA"/>
</dbReference>
<sequence length="399" mass="42361">MLTSRTLSTKSPARSTKSPASKEGAVGAGLAAPSWFTPSHPLLTSANTKRSAHMLNDGYPSTAAHARGRVGTLGQVARIDQYVATGGSENGTRVVRFVNGGGLELEIHLDRAFDLGRVTFAGIPFAWMSPVGMAAPGLADTAGFGWLKTFGGGLLATCGLDAIGDPSRSSNGDSYALHGRFGTLPATLTRAVIDGEQLILEAETRQVAVHGENFVLRRSITSAVGSSGFRLTDTVTNEGSTDQPHMILYHLNLGWPLISPATQFSSPALQVTPENDDARAATERWSTITEPDARSKSLVFRHHLPLEPRTVVRVTNPETQIALEIDFDATTLPHLHQWKVMQPGQYVVGIEPSNSATLKGREAAAELGLLPSLAAGASIVYQIDFTFSAGAGTTQREKP</sequence>
<dbReference type="OrthoDB" id="9791280at2"/>
<protein>
    <submittedName>
        <fullName evidence="2">DUF4432 family protein</fullName>
    </submittedName>
</protein>
<dbReference type="Proteomes" id="UP000297866">
    <property type="component" value="Unassembled WGS sequence"/>
</dbReference>
<dbReference type="CDD" id="cd09023">
    <property type="entry name" value="Aldose_epim_Ec_c4013"/>
    <property type="match status" value="1"/>
</dbReference>
<dbReference type="InterPro" id="IPR027839">
    <property type="entry name" value="DUF4432"/>
</dbReference>
<dbReference type="Pfam" id="PF14486">
    <property type="entry name" value="DUF4432"/>
    <property type="match status" value="1"/>
</dbReference>
<dbReference type="AlphaFoldDB" id="A0A4R8UG93"/>
<name>A0A4R8UG93_9MICO</name>
<evidence type="ECO:0000256" key="1">
    <source>
        <dbReference type="SAM" id="MobiDB-lite"/>
    </source>
</evidence>